<accession>T1F181</accession>
<dbReference type="AlphaFoldDB" id="T1F181"/>
<dbReference type="CTD" id="20202581"/>
<evidence type="ECO:0000313" key="1">
    <source>
        <dbReference type="EMBL" id="ESO09051.1"/>
    </source>
</evidence>
<dbReference type="OrthoDB" id="6282642at2759"/>
<keyword evidence="3" id="KW-1185">Reference proteome</keyword>
<dbReference type="KEGG" id="hro:HELRODRAFT_168985"/>
<proteinExistence type="predicted"/>
<dbReference type="EMBL" id="KB096023">
    <property type="protein sequence ID" value="ESO09051.1"/>
    <property type="molecule type" value="Genomic_DNA"/>
</dbReference>
<dbReference type="EMBL" id="AMQM01003157">
    <property type="status" value="NOT_ANNOTATED_CDS"/>
    <property type="molecule type" value="Genomic_DNA"/>
</dbReference>
<organism evidence="2 3">
    <name type="scientific">Helobdella robusta</name>
    <name type="common">Californian leech</name>
    <dbReference type="NCBI Taxonomy" id="6412"/>
    <lineage>
        <taxon>Eukaryota</taxon>
        <taxon>Metazoa</taxon>
        <taxon>Spiralia</taxon>
        <taxon>Lophotrochozoa</taxon>
        <taxon>Annelida</taxon>
        <taxon>Clitellata</taxon>
        <taxon>Hirudinea</taxon>
        <taxon>Rhynchobdellida</taxon>
        <taxon>Glossiphoniidae</taxon>
        <taxon>Helobdella</taxon>
    </lineage>
</organism>
<protein>
    <submittedName>
        <fullName evidence="1 2">Uncharacterized protein</fullName>
    </submittedName>
</protein>
<sequence>MDTTEDRKLNLKNLLNMSATFNSVDIVRLAVRHMFMGHIKSQPSVRNTFFKKHILPGATDRCRCVNYSNIILTREVEGFREFDFDKFAVLYVCQVICHLKKYFNFHEMIDEYLVEEELSCIYSSPIWLKLGLGFYSFLYKELVRDHTTGEYFKSYCSHGKLWAKKIAEKYQSELTVLRNFSFADTCPDVIQKNVNELLIKVHILDPTMVNTVYNLLHKVIPNITTEIYKTRYLGDVMDWSMIRQEVESAILKSSLPSNVSRLSLDKLEHFHGIQVCEFITNEAKEYGLWTGRHPKNLTTSELKDRCSIS</sequence>
<reference evidence="1 3" key="2">
    <citation type="journal article" date="2013" name="Nature">
        <title>Insights into bilaterian evolution from three spiralian genomes.</title>
        <authorList>
            <person name="Simakov O."/>
            <person name="Marletaz F."/>
            <person name="Cho S.J."/>
            <person name="Edsinger-Gonzales E."/>
            <person name="Havlak P."/>
            <person name="Hellsten U."/>
            <person name="Kuo D.H."/>
            <person name="Larsson T."/>
            <person name="Lv J."/>
            <person name="Arendt D."/>
            <person name="Savage R."/>
            <person name="Osoegawa K."/>
            <person name="de Jong P."/>
            <person name="Grimwood J."/>
            <person name="Chapman J.A."/>
            <person name="Shapiro H."/>
            <person name="Aerts A."/>
            <person name="Otillar R.P."/>
            <person name="Terry A.Y."/>
            <person name="Boore J.L."/>
            <person name="Grigoriev I.V."/>
            <person name="Lindberg D.R."/>
            <person name="Seaver E.C."/>
            <person name="Weisblat D.A."/>
            <person name="Putnam N.H."/>
            <person name="Rokhsar D.S."/>
        </authorList>
    </citation>
    <scope>NUCLEOTIDE SEQUENCE</scope>
</reference>
<dbReference type="InParanoid" id="T1F181"/>
<reference evidence="2" key="3">
    <citation type="submission" date="2015-06" db="UniProtKB">
        <authorList>
            <consortium name="EnsemblMetazoa"/>
        </authorList>
    </citation>
    <scope>IDENTIFICATION</scope>
</reference>
<dbReference type="HOGENOM" id="CLU_906866_0_0_1"/>
<dbReference type="Proteomes" id="UP000015101">
    <property type="component" value="Unassembled WGS sequence"/>
</dbReference>
<gene>
    <name evidence="2" type="primary">20202581</name>
    <name evidence="1" type="ORF">HELRODRAFT_168985</name>
</gene>
<evidence type="ECO:0000313" key="2">
    <source>
        <dbReference type="EnsemblMetazoa" id="HelroP168985"/>
    </source>
</evidence>
<dbReference type="OMA" id="VTECRNI"/>
<evidence type="ECO:0000313" key="3">
    <source>
        <dbReference type="Proteomes" id="UP000015101"/>
    </source>
</evidence>
<dbReference type="RefSeq" id="XP_009013073.1">
    <property type="nucleotide sequence ID" value="XM_009014825.1"/>
</dbReference>
<reference evidence="3" key="1">
    <citation type="submission" date="2012-12" db="EMBL/GenBank/DDBJ databases">
        <authorList>
            <person name="Hellsten U."/>
            <person name="Grimwood J."/>
            <person name="Chapman J.A."/>
            <person name="Shapiro H."/>
            <person name="Aerts A."/>
            <person name="Otillar R.P."/>
            <person name="Terry A.Y."/>
            <person name="Boore J.L."/>
            <person name="Simakov O."/>
            <person name="Marletaz F."/>
            <person name="Cho S.-J."/>
            <person name="Edsinger-Gonzales E."/>
            <person name="Havlak P."/>
            <person name="Kuo D.-H."/>
            <person name="Larsson T."/>
            <person name="Lv J."/>
            <person name="Arendt D."/>
            <person name="Savage R."/>
            <person name="Osoegawa K."/>
            <person name="de Jong P."/>
            <person name="Lindberg D.R."/>
            <person name="Seaver E.C."/>
            <person name="Weisblat D.A."/>
            <person name="Putnam N.H."/>
            <person name="Grigoriev I.V."/>
            <person name="Rokhsar D.S."/>
        </authorList>
    </citation>
    <scope>NUCLEOTIDE SEQUENCE</scope>
</reference>
<dbReference type="GeneID" id="20202581"/>
<name>T1F181_HELRO</name>
<dbReference type="EnsemblMetazoa" id="HelroT168985">
    <property type="protein sequence ID" value="HelroP168985"/>
    <property type="gene ID" value="HelroG168985"/>
</dbReference>